<dbReference type="InterPro" id="IPR039425">
    <property type="entry name" value="RNA_pol_sigma-70-like"/>
</dbReference>
<name>A0ABP9TD09_9ACTN</name>
<evidence type="ECO:0000259" key="7">
    <source>
        <dbReference type="Pfam" id="PF08281"/>
    </source>
</evidence>
<dbReference type="InterPro" id="IPR014284">
    <property type="entry name" value="RNA_pol_sigma-70_dom"/>
</dbReference>
<evidence type="ECO:0000256" key="3">
    <source>
        <dbReference type="ARBA" id="ARBA00023082"/>
    </source>
</evidence>
<dbReference type="InterPro" id="IPR013249">
    <property type="entry name" value="RNA_pol_sigma70_r4_t2"/>
</dbReference>
<comment type="similarity">
    <text evidence="1">Belongs to the sigma-70 factor family. ECF subfamily.</text>
</comment>
<dbReference type="InterPro" id="IPR013324">
    <property type="entry name" value="RNA_pol_sigma_r3/r4-like"/>
</dbReference>
<dbReference type="NCBIfam" id="TIGR02937">
    <property type="entry name" value="sigma70-ECF"/>
    <property type="match status" value="1"/>
</dbReference>
<evidence type="ECO:0000256" key="2">
    <source>
        <dbReference type="ARBA" id="ARBA00023015"/>
    </source>
</evidence>
<dbReference type="SUPFAM" id="SSF88659">
    <property type="entry name" value="Sigma3 and sigma4 domains of RNA polymerase sigma factors"/>
    <property type="match status" value="1"/>
</dbReference>
<dbReference type="Proteomes" id="UP001499878">
    <property type="component" value="Unassembled WGS sequence"/>
</dbReference>
<organism evidence="8 9">
    <name type="scientific">Streptomyces thinghirensis</name>
    <dbReference type="NCBI Taxonomy" id="551547"/>
    <lineage>
        <taxon>Bacteria</taxon>
        <taxon>Bacillati</taxon>
        <taxon>Actinomycetota</taxon>
        <taxon>Actinomycetes</taxon>
        <taxon>Kitasatosporales</taxon>
        <taxon>Streptomycetaceae</taxon>
        <taxon>Streptomyces</taxon>
    </lineage>
</organism>
<evidence type="ECO:0000256" key="4">
    <source>
        <dbReference type="ARBA" id="ARBA00023163"/>
    </source>
</evidence>
<evidence type="ECO:0000256" key="1">
    <source>
        <dbReference type="ARBA" id="ARBA00010641"/>
    </source>
</evidence>
<feature type="compositionally biased region" description="Pro residues" evidence="5">
    <location>
        <begin position="9"/>
        <end position="18"/>
    </location>
</feature>
<evidence type="ECO:0000313" key="9">
    <source>
        <dbReference type="Proteomes" id="UP001499878"/>
    </source>
</evidence>
<dbReference type="Pfam" id="PF08281">
    <property type="entry name" value="Sigma70_r4_2"/>
    <property type="match status" value="1"/>
</dbReference>
<accession>A0ABP9TD09</accession>
<proteinExistence type="inferred from homology"/>
<dbReference type="InterPro" id="IPR036388">
    <property type="entry name" value="WH-like_DNA-bd_sf"/>
</dbReference>
<dbReference type="Pfam" id="PF04542">
    <property type="entry name" value="Sigma70_r2"/>
    <property type="match status" value="1"/>
</dbReference>
<protein>
    <submittedName>
        <fullName evidence="8">Sigma-70 family RNA polymerase sigma factor</fullName>
    </submittedName>
</protein>
<evidence type="ECO:0000259" key="6">
    <source>
        <dbReference type="Pfam" id="PF04542"/>
    </source>
</evidence>
<dbReference type="RefSeq" id="WP_345635422.1">
    <property type="nucleotide sequence ID" value="NZ_BAABJR010000017.1"/>
</dbReference>
<feature type="domain" description="RNA polymerase sigma factor 70 region 4 type 2" evidence="7">
    <location>
        <begin position="146"/>
        <end position="195"/>
    </location>
</feature>
<dbReference type="PANTHER" id="PTHR43133">
    <property type="entry name" value="RNA POLYMERASE ECF-TYPE SIGMA FACTO"/>
    <property type="match status" value="1"/>
</dbReference>
<gene>
    <name evidence="8" type="ORF">GCM10023323_57840</name>
</gene>
<dbReference type="EMBL" id="BAABJR010000017">
    <property type="protein sequence ID" value="GAA5214120.1"/>
    <property type="molecule type" value="Genomic_DNA"/>
</dbReference>
<feature type="region of interest" description="Disordered" evidence="5">
    <location>
        <begin position="1"/>
        <end position="23"/>
    </location>
</feature>
<dbReference type="Gene3D" id="1.10.10.10">
    <property type="entry name" value="Winged helix-like DNA-binding domain superfamily/Winged helix DNA-binding domain"/>
    <property type="match status" value="1"/>
</dbReference>
<comment type="caution">
    <text evidence="8">The sequence shown here is derived from an EMBL/GenBank/DDBJ whole genome shotgun (WGS) entry which is preliminary data.</text>
</comment>
<feature type="domain" description="RNA polymerase sigma-70 region 2" evidence="6">
    <location>
        <begin position="46"/>
        <end position="113"/>
    </location>
</feature>
<sequence>MTAQWPTGGPAPAPPPSPAAAAEPLAEEELAEGFVRGEEACLVAAYHRWSGLVFTLAQRALGDAREAEDVTQVVFLAAWRGRHTFVPARGVLAGWLVGIARRKIADALSARTRRADLVAAAGARLAQTAYDTADRPEAVLDRVVVGQELAKLPAPQRRVLGLAFYDDLTHTQIARLTGWPLGTVKSHARRGLRRLGHRLREAEVPRTPS</sequence>
<dbReference type="PANTHER" id="PTHR43133:SF62">
    <property type="entry name" value="RNA POLYMERASE SIGMA FACTOR SIGZ"/>
    <property type="match status" value="1"/>
</dbReference>
<dbReference type="InterPro" id="IPR013325">
    <property type="entry name" value="RNA_pol_sigma_r2"/>
</dbReference>
<dbReference type="Gene3D" id="1.10.1740.10">
    <property type="match status" value="1"/>
</dbReference>
<keyword evidence="2" id="KW-0805">Transcription regulation</keyword>
<keyword evidence="9" id="KW-1185">Reference proteome</keyword>
<dbReference type="SUPFAM" id="SSF88946">
    <property type="entry name" value="Sigma2 domain of RNA polymerase sigma factors"/>
    <property type="match status" value="1"/>
</dbReference>
<keyword evidence="4" id="KW-0804">Transcription</keyword>
<keyword evidence="3" id="KW-0731">Sigma factor</keyword>
<reference evidence="9" key="1">
    <citation type="journal article" date="2019" name="Int. J. Syst. Evol. Microbiol.">
        <title>The Global Catalogue of Microorganisms (GCM) 10K type strain sequencing project: providing services to taxonomists for standard genome sequencing and annotation.</title>
        <authorList>
            <consortium name="The Broad Institute Genomics Platform"/>
            <consortium name="The Broad Institute Genome Sequencing Center for Infectious Disease"/>
            <person name="Wu L."/>
            <person name="Ma J."/>
        </authorList>
    </citation>
    <scope>NUCLEOTIDE SEQUENCE [LARGE SCALE GENOMIC DNA]</scope>
    <source>
        <strain evidence="9">JCM 18306</strain>
    </source>
</reference>
<dbReference type="InterPro" id="IPR007627">
    <property type="entry name" value="RNA_pol_sigma70_r2"/>
</dbReference>
<evidence type="ECO:0000313" key="8">
    <source>
        <dbReference type="EMBL" id="GAA5214120.1"/>
    </source>
</evidence>
<evidence type="ECO:0000256" key="5">
    <source>
        <dbReference type="SAM" id="MobiDB-lite"/>
    </source>
</evidence>